<evidence type="ECO:0000256" key="5">
    <source>
        <dbReference type="PIRSR" id="PIRSR005962-1"/>
    </source>
</evidence>
<dbReference type="GO" id="GO:0019877">
    <property type="term" value="P:diaminopimelate biosynthetic process"/>
    <property type="evidence" value="ECO:0007669"/>
    <property type="project" value="UniProtKB-KW"/>
</dbReference>
<dbReference type="SUPFAM" id="SSF55031">
    <property type="entry name" value="Bacterial exopeptidase dimerisation domain"/>
    <property type="match status" value="1"/>
</dbReference>
<feature type="binding site" evidence="5">
    <location>
        <position position="164"/>
    </location>
    <ligand>
        <name>Mn(2+)</name>
        <dbReference type="ChEBI" id="CHEBI:29035"/>
        <label>2</label>
    </ligand>
</feature>
<dbReference type="Pfam" id="PF01546">
    <property type="entry name" value="Peptidase_M20"/>
    <property type="match status" value="1"/>
</dbReference>
<reference evidence="7 8" key="1">
    <citation type="submission" date="2020-04" db="EMBL/GenBank/DDBJ databases">
        <title>MicrobeNet Type strains.</title>
        <authorList>
            <person name="Nicholson A.C."/>
        </authorList>
    </citation>
    <scope>NUCLEOTIDE SEQUENCE [LARGE SCALE GENOMIC DNA]</scope>
    <source>
        <strain evidence="7 8">CCUG 54536</strain>
    </source>
</reference>
<feature type="binding site" evidence="5">
    <location>
        <position position="103"/>
    </location>
    <ligand>
        <name>Mn(2+)</name>
        <dbReference type="ChEBI" id="CHEBI:29035"/>
        <label>2</label>
    </ligand>
</feature>
<dbReference type="NCBIfam" id="TIGR01891">
    <property type="entry name" value="amidohydrolases"/>
    <property type="match status" value="1"/>
</dbReference>
<dbReference type="InterPro" id="IPR017439">
    <property type="entry name" value="Amidohydrolase"/>
</dbReference>
<dbReference type="RefSeq" id="WP_168676471.1">
    <property type="nucleotide sequence ID" value="NZ_BPKV01000004.1"/>
</dbReference>
<dbReference type="GO" id="GO:0050118">
    <property type="term" value="F:N-acetyldiaminopimelate deacetylase activity"/>
    <property type="evidence" value="ECO:0007669"/>
    <property type="project" value="UniProtKB-ARBA"/>
</dbReference>
<dbReference type="AlphaFoldDB" id="A0A846ZGU0"/>
<dbReference type="Gene3D" id="3.40.630.10">
    <property type="entry name" value="Zn peptidases"/>
    <property type="match status" value="1"/>
</dbReference>
<keyword evidence="4" id="KW-0457">Lysine biosynthesis</keyword>
<evidence type="ECO:0000313" key="7">
    <source>
        <dbReference type="EMBL" id="NKZ18302.1"/>
    </source>
</evidence>
<comment type="cofactor">
    <cofactor evidence="5">
        <name>Mn(2+)</name>
        <dbReference type="ChEBI" id="CHEBI:29035"/>
    </cofactor>
    <text evidence="5">The Mn(2+) ion enhances activity.</text>
</comment>
<dbReference type="CDD" id="cd05670">
    <property type="entry name" value="M20_Acy1_YkuR-like"/>
    <property type="match status" value="1"/>
</dbReference>
<evidence type="ECO:0000256" key="1">
    <source>
        <dbReference type="ARBA" id="ARBA00022605"/>
    </source>
</evidence>
<keyword evidence="5" id="KW-0464">Manganese</keyword>
<evidence type="ECO:0000259" key="6">
    <source>
        <dbReference type="Pfam" id="PF07687"/>
    </source>
</evidence>
<dbReference type="Gene3D" id="3.30.70.360">
    <property type="match status" value="1"/>
</dbReference>
<evidence type="ECO:0000256" key="3">
    <source>
        <dbReference type="ARBA" id="ARBA00022915"/>
    </source>
</evidence>
<proteinExistence type="predicted"/>
<dbReference type="InterPro" id="IPR036264">
    <property type="entry name" value="Bact_exopeptidase_dim_dom"/>
</dbReference>
<dbReference type="PANTHER" id="PTHR11014:SF98">
    <property type="entry name" value="N-ACETYLDIAMINOPIMELATE DEACETYLASE"/>
    <property type="match status" value="1"/>
</dbReference>
<accession>A0A846ZGU0</accession>
<dbReference type="GO" id="GO:0046872">
    <property type="term" value="F:metal ion binding"/>
    <property type="evidence" value="ECO:0007669"/>
    <property type="project" value="UniProtKB-KW"/>
</dbReference>
<feature type="domain" description="Peptidase M20 dimerisation" evidence="6">
    <location>
        <begin position="184"/>
        <end position="280"/>
    </location>
</feature>
<evidence type="ECO:0000256" key="4">
    <source>
        <dbReference type="ARBA" id="ARBA00023154"/>
    </source>
</evidence>
<dbReference type="InterPro" id="IPR002933">
    <property type="entry name" value="Peptidase_M20"/>
</dbReference>
<dbReference type="InterPro" id="IPR011650">
    <property type="entry name" value="Peptidase_M20_dimer"/>
</dbReference>
<keyword evidence="3" id="KW-0220">Diaminopimelate biosynthesis</keyword>
<dbReference type="EMBL" id="JAAXPO010000003">
    <property type="protein sequence ID" value="NKZ18302.1"/>
    <property type="molecule type" value="Genomic_DNA"/>
</dbReference>
<dbReference type="Proteomes" id="UP000590460">
    <property type="component" value="Unassembled WGS sequence"/>
</dbReference>
<keyword evidence="5" id="KW-0479">Metal-binding</keyword>
<keyword evidence="1" id="KW-0028">Amino-acid biosynthesis</keyword>
<protein>
    <submittedName>
        <fullName evidence="7">N-acetyldiaminopimelate deacetylase</fullName>
    </submittedName>
</protein>
<feature type="binding site" evidence="5">
    <location>
        <position position="105"/>
    </location>
    <ligand>
        <name>Mn(2+)</name>
        <dbReference type="ChEBI" id="CHEBI:29035"/>
        <label>2</label>
    </ligand>
</feature>
<dbReference type="PIRSF" id="PIRSF005962">
    <property type="entry name" value="Pept_M20D_amidohydro"/>
    <property type="match status" value="1"/>
</dbReference>
<dbReference type="FunFam" id="3.30.70.360:FF:000001">
    <property type="entry name" value="N-acetyldiaminopimelate deacetylase"/>
    <property type="match status" value="1"/>
</dbReference>
<dbReference type="GO" id="GO:0009085">
    <property type="term" value="P:lysine biosynthetic process"/>
    <property type="evidence" value="ECO:0007669"/>
    <property type="project" value="UniProtKB-KW"/>
</dbReference>
<dbReference type="Pfam" id="PF07687">
    <property type="entry name" value="M20_dimer"/>
    <property type="match status" value="1"/>
</dbReference>
<dbReference type="SUPFAM" id="SSF53187">
    <property type="entry name" value="Zn-dependent exopeptidases"/>
    <property type="match status" value="1"/>
</dbReference>
<sequence>MHDLSDTTADELRTLRRALHGIPELALEEYQTHAYLLAQIKAWQNDTMRIRTVADLPTAILVRIQGSAPKRTIGYRADIDALPVTEATGLPFASKHPGKMHACGHDVHMSIALGLVHYFSTHQPKDNLIVFFQPAEEALSGGKLAYDMGLFTGEWRPDEFYGIHDQPALPAGTLSTRIGTLFAGTAEMKVTVHGQGGHAAYPHLVKDPIVAAAELIVQLQTVVSRGVDPIQGGVVSIGVIQGGFANNVIPDAVHFEGTVRSMTKTGLEHMLARIRQIAAGVALSNDLDVTVELESGSYLPVENDALLAQQVIDFMQNSDQIAFTLAKPAMTGEDFGYLLQHIPGVMLWLGVNDTHPLHSPELRIDEAALLPGFMALKDFILWRMAQ</sequence>
<feature type="binding site" evidence="5">
    <location>
        <position position="358"/>
    </location>
    <ligand>
        <name>Mn(2+)</name>
        <dbReference type="ChEBI" id="CHEBI:29035"/>
        <label>2</label>
    </ligand>
</feature>
<comment type="caution">
    <text evidence="7">The sequence shown here is derived from an EMBL/GenBank/DDBJ whole genome shotgun (WGS) entry which is preliminary data.</text>
</comment>
<keyword evidence="2" id="KW-0378">Hydrolase</keyword>
<feature type="binding site" evidence="5">
    <location>
        <position position="137"/>
    </location>
    <ligand>
        <name>Mn(2+)</name>
        <dbReference type="ChEBI" id="CHEBI:29035"/>
        <label>2</label>
    </ligand>
</feature>
<organism evidence="7 8">
    <name type="scientific">Leuconostoc holzapfelii</name>
    <dbReference type="NCBI Taxonomy" id="434464"/>
    <lineage>
        <taxon>Bacteria</taxon>
        <taxon>Bacillati</taxon>
        <taxon>Bacillota</taxon>
        <taxon>Bacilli</taxon>
        <taxon>Lactobacillales</taxon>
        <taxon>Lactobacillaceae</taxon>
        <taxon>Leuconostoc</taxon>
    </lineage>
</organism>
<name>A0A846ZGU0_9LACO</name>
<gene>
    <name evidence="7" type="ORF">HF966_03820</name>
</gene>
<dbReference type="PANTHER" id="PTHR11014">
    <property type="entry name" value="PEPTIDASE M20 FAMILY MEMBER"/>
    <property type="match status" value="1"/>
</dbReference>
<evidence type="ECO:0000256" key="2">
    <source>
        <dbReference type="ARBA" id="ARBA00022801"/>
    </source>
</evidence>
<evidence type="ECO:0000313" key="8">
    <source>
        <dbReference type="Proteomes" id="UP000590460"/>
    </source>
</evidence>